<evidence type="ECO:0000259" key="14">
    <source>
        <dbReference type="PROSITE" id="PS51722"/>
    </source>
</evidence>
<evidence type="ECO:0000313" key="15">
    <source>
        <dbReference type="EMBL" id="MCO1334677.1"/>
    </source>
</evidence>
<dbReference type="NCBIfam" id="TIGR00487">
    <property type="entry name" value="IF-2"/>
    <property type="match status" value="1"/>
</dbReference>
<dbReference type="PANTHER" id="PTHR43381:SF5">
    <property type="entry name" value="TR-TYPE G DOMAIN-CONTAINING PROTEIN"/>
    <property type="match status" value="1"/>
</dbReference>
<dbReference type="FunFam" id="3.40.50.10050:FF:000001">
    <property type="entry name" value="Translation initiation factor IF-2"/>
    <property type="match status" value="1"/>
</dbReference>
<dbReference type="GO" id="GO:0003743">
    <property type="term" value="F:translation initiation factor activity"/>
    <property type="evidence" value="ECO:0007669"/>
    <property type="project" value="UniProtKB-UniRule"/>
</dbReference>
<evidence type="ECO:0000256" key="1">
    <source>
        <dbReference type="ARBA" id="ARBA00004496"/>
    </source>
</evidence>
<feature type="binding site" evidence="9">
    <location>
        <begin position="571"/>
        <end position="574"/>
    </location>
    <ligand>
        <name>GTP</name>
        <dbReference type="ChEBI" id="CHEBI:37565"/>
    </ligand>
</feature>
<dbReference type="Pfam" id="PF03144">
    <property type="entry name" value="GTP_EFTU_D2"/>
    <property type="match status" value="1"/>
</dbReference>
<dbReference type="SUPFAM" id="SSF50447">
    <property type="entry name" value="Translation proteins"/>
    <property type="match status" value="2"/>
</dbReference>
<evidence type="ECO:0000256" key="13">
    <source>
        <dbReference type="SAM" id="MobiDB-lite"/>
    </source>
</evidence>
<dbReference type="InterPro" id="IPR009061">
    <property type="entry name" value="DNA-bd_dom_put_sf"/>
</dbReference>
<dbReference type="InterPro" id="IPR036925">
    <property type="entry name" value="TIF_IF2_dom3_sf"/>
</dbReference>
<dbReference type="Pfam" id="PF00009">
    <property type="entry name" value="GTP_EFTU"/>
    <property type="match status" value="1"/>
</dbReference>
<dbReference type="Gene3D" id="2.40.30.10">
    <property type="entry name" value="Translation factors"/>
    <property type="match status" value="2"/>
</dbReference>
<dbReference type="InterPro" id="IPR027417">
    <property type="entry name" value="P-loop_NTPase"/>
</dbReference>
<evidence type="ECO:0000256" key="9">
    <source>
        <dbReference type="HAMAP-Rule" id="MF_00100"/>
    </source>
</evidence>
<evidence type="ECO:0000256" key="4">
    <source>
        <dbReference type="ARBA" id="ARBA00022490"/>
    </source>
</evidence>
<keyword evidence="12" id="KW-0175">Coiled coil</keyword>
<evidence type="ECO:0000256" key="2">
    <source>
        <dbReference type="ARBA" id="ARBA00007733"/>
    </source>
</evidence>
<evidence type="ECO:0000256" key="8">
    <source>
        <dbReference type="ARBA" id="ARBA00023134"/>
    </source>
</evidence>
<gene>
    <name evidence="9 15" type="primary">infB</name>
    <name evidence="15" type="ORF">MO867_10025</name>
</gene>
<dbReference type="GO" id="GO:0005525">
    <property type="term" value="F:GTP binding"/>
    <property type="evidence" value="ECO:0007669"/>
    <property type="project" value="UniProtKB-KW"/>
</dbReference>
<feature type="binding site" evidence="9">
    <location>
        <begin position="517"/>
        <end position="521"/>
    </location>
    <ligand>
        <name>GTP</name>
        <dbReference type="ChEBI" id="CHEBI:37565"/>
    </ligand>
</feature>
<dbReference type="FunFam" id="2.40.30.10:FF:000007">
    <property type="entry name" value="Translation initiation factor IF-2"/>
    <property type="match status" value="1"/>
</dbReference>
<dbReference type="InterPro" id="IPR004161">
    <property type="entry name" value="EFTu-like_2"/>
</dbReference>
<evidence type="ECO:0000256" key="7">
    <source>
        <dbReference type="ARBA" id="ARBA00022917"/>
    </source>
</evidence>
<proteinExistence type="inferred from homology"/>
<sequence>MAEVTVSELAKSVGATEDRLLKQMKEAGLPHTSADAAVSDEEKQVLLNFLKNSHGEQGASPRKITLKRKTTTTLKTGSGTGRKTVNVEVRKKRTYIKRPQAEIDAEAGAEDAINSEQDAAVDVLQADQEILRAEQAEAERAEAEAEAARLAAEEEARLKAEAEAEAKAQAEAKAKAEAEAKVKAQTEVGADQKAAQVEDKIAEKVVKKAEPAAPIRSSYVDDIEAMRIAAMERRKQQAEQEKRELEEKKAKIEADRRAAQEKKEKAVQAAQAAKAKPKTAPAPAKAAEKTDEVKPALRRKLEAATAPAEPGRTEDEPRKRRGRRSKSGPKKSSKTALYEQALEVFEEDEASKRSTRSLSRPNLRIKPTHGFKRPTAKQVYEVQLAENITVGELAKQMNVKAGDLIKRLMKMGEMATINQSLDRATAQLIAEEMGHSVVYRSESELEEALVAETQTKEGTEVSRAPVVTVMGHVDHGKTSLLDYIRKAKVASGEAGGITQHIGAYRVKTSQGEIAFLDTPGHAAFTAMRARGAQATDVVILVVAADDGVMPQTEEAVNHARAAGVPLVVAINKCDKEAADPDRVKNELAAKDVIPEDWGGDTQFISVSAHTGEGIDDLLEAVSLQAEMLELKAKVKVPATGVVIESRLEKGRGVVATLLVQNGELKRGDIVLAGQSYGRVRAMTNELGKQVKEAGPSTPVELLGLDTTPNAGDEFMVVADERKAREVAEQRADKERRERMQRQQAAKLENMFADMEAGERKVLPVVIKADVRGSLEAILGALADIGNEEVSVNVVSSGVGGIAENDINLALTSGAIVLGFNTRADVAARKVAETEAVEIRYYSVIYNLLDEVKQALSGMLEPEIREDIVGIAQVRDVFRSPKFGAIAGCMVTEGTVYRNKPIRVLRDNVVIYQGELESLRRFKDDVQEVRNGMECGIGVKDYNDVKDGDQIEVYDIVKVAREL</sequence>
<dbReference type="InterPro" id="IPR000795">
    <property type="entry name" value="T_Tr_GTP-bd_dom"/>
</dbReference>
<dbReference type="Pfam" id="PF08364">
    <property type="entry name" value="IF2_assoc"/>
    <property type="match status" value="1"/>
</dbReference>
<dbReference type="FunFam" id="3.40.50.300:FF:000019">
    <property type="entry name" value="Translation initiation factor IF-2"/>
    <property type="match status" value="1"/>
</dbReference>
<dbReference type="InterPro" id="IPR006847">
    <property type="entry name" value="IF2_N"/>
</dbReference>
<keyword evidence="5 9" id="KW-0396">Initiation factor</keyword>
<dbReference type="InterPro" id="IPR005225">
    <property type="entry name" value="Small_GTP-bd"/>
</dbReference>
<feature type="region of interest" description="Disordered" evidence="13">
    <location>
        <begin position="231"/>
        <end position="369"/>
    </location>
</feature>
<evidence type="ECO:0000256" key="6">
    <source>
        <dbReference type="ARBA" id="ARBA00022741"/>
    </source>
</evidence>
<feature type="coiled-coil region" evidence="12">
    <location>
        <begin position="717"/>
        <end position="750"/>
    </location>
</feature>
<comment type="subcellular location">
    <subcellularLocation>
        <location evidence="1 9 11">Cytoplasm</location>
    </subcellularLocation>
</comment>
<evidence type="ECO:0000256" key="10">
    <source>
        <dbReference type="RuleBase" id="RU000644"/>
    </source>
</evidence>
<evidence type="ECO:0000313" key="16">
    <source>
        <dbReference type="Proteomes" id="UP001139028"/>
    </source>
</evidence>
<dbReference type="EMBL" id="JALBWM010000034">
    <property type="protein sequence ID" value="MCO1334677.1"/>
    <property type="molecule type" value="Genomic_DNA"/>
</dbReference>
<feature type="binding site" evidence="9">
    <location>
        <begin position="471"/>
        <end position="478"/>
    </location>
    <ligand>
        <name>GTP</name>
        <dbReference type="ChEBI" id="CHEBI:37565"/>
    </ligand>
</feature>
<dbReference type="HAMAP" id="MF_00100_B">
    <property type="entry name" value="IF_2_B"/>
    <property type="match status" value="1"/>
</dbReference>
<dbReference type="PANTHER" id="PTHR43381">
    <property type="entry name" value="TRANSLATION INITIATION FACTOR IF-2-RELATED"/>
    <property type="match status" value="1"/>
</dbReference>
<dbReference type="FunFam" id="2.40.30.10:FF:000008">
    <property type="entry name" value="Translation initiation factor IF-2"/>
    <property type="match status" value="1"/>
</dbReference>
<dbReference type="Pfam" id="PF04760">
    <property type="entry name" value="IF2_N"/>
    <property type="match status" value="2"/>
</dbReference>
<accession>A0A9X2J4M3</accession>
<evidence type="ECO:0000256" key="3">
    <source>
        <dbReference type="ARBA" id="ARBA00020675"/>
    </source>
</evidence>
<dbReference type="GO" id="GO:0005829">
    <property type="term" value="C:cytosol"/>
    <property type="evidence" value="ECO:0007669"/>
    <property type="project" value="TreeGrafter"/>
</dbReference>
<reference evidence="15" key="1">
    <citation type="journal article" date="2022" name="Arch. Microbiol.">
        <title>Microbulbifer okhotskensis sp. nov., isolated from a deep bottom sediment of the Okhotsk Sea.</title>
        <authorList>
            <person name="Romanenko L."/>
            <person name="Kurilenko V."/>
            <person name="Otstavnykh N."/>
            <person name="Velansky P."/>
            <person name="Isaeva M."/>
            <person name="Mikhailov V."/>
        </authorList>
    </citation>
    <scope>NUCLEOTIDE SEQUENCE</scope>
    <source>
        <strain evidence="15">OS29</strain>
    </source>
</reference>
<comment type="function">
    <text evidence="9 10">One of the essential components for the initiation of protein synthesis. Protects formylmethionyl-tRNA from spontaneous hydrolysis and promotes its binding to the 30S ribosomal subunits. Also involved in the hydrolysis of GTP during the formation of the 70S ribosomal complex.</text>
</comment>
<dbReference type="Proteomes" id="UP001139028">
    <property type="component" value="Unassembled WGS sequence"/>
</dbReference>
<dbReference type="Pfam" id="PF11987">
    <property type="entry name" value="IF-2"/>
    <property type="match status" value="1"/>
</dbReference>
<feature type="compositionally biased region" description="Basic and acidic residues" evidence="13">
    <location>
        <begin position="286"/>
        <end position="302"/>
    </location>
</feature>
<protein>
    <recommendedName>
        <fullName evidence="3 9">Translation initiation factor IF-2</fullName>
    </recommendedName>
</protein>
<feature type="compositionally biased region" description="Basic residues" evidence="13">
    <location>
        <begin position="319"/>
        <end position="333"/>
    </location>
</feature>
<dbReference type="SUPFAM" id="SSF52540">
    <property type="entry name" value="P-loop containing nucleoside triphosphate hydrolases"/>
    <property type="match status" value="1"/>
</dbReference>
<dbReference type="CDD" id="cd01887">
    <property type="entry name" value="IF2_eIF5B"/>
    <property type="match status" value="1"/>
</dbReference>
<dbReference type="SUPFAM" id="SSF46955">
    <property type="entry name" value="Putative DNA-binding domain"/>
    <property type="match status" value="1"/>
</dbReference>
<dbReference type="InterPro" id="IPR053905">
    <property type="entry name" value="EF-G-like_DII"/>
</dbReference>
<dbReference type="CDD" id="cd03702">
    <property type="entry name" value="IF2_mtIF2_II"/>
    <property type="match status" value="1"/>
</dbReference>
<dbReference type="CDD" id="cd03692">
    <property type="entry name" value="mtIF2_IVc"/>
    <property type="match status" value="1"/>
</dbReference>
<feature type="compositionally biased region" description="Low complexity" evidence="13">
    <location>
        <begin position="267"/>
        <end position="285"/>
    </location>
</feature>
<dbReference type="RefSeq" id="WP_252466275.1">
    <property type="nucleotide sequence ID" value="NZ_JALBWM010000034.1"/>
</dbReference>
<evidence type="ECO:0000256" key="5">
    <source>
        <dbReference type="ARBA" id="ARBA00022540"/>
    </source>
</evidence>
<dbReference type="InterPro" id="IPR013575">
    <property type="entry name" value="IF2_assoc_dom_bac"/>
</dbReference>
<dbReference type="Gene3D" id="3.40.50.300">
    <property type="entry name" value="P-loop containing nucleotide triphosphate hydrolases"/>
    <property type="match status" value="1"/>
</dbReference>
<dbReference type="InterPro" id="IPR000178">
    <property type="entry name" value="TF_IF2_bacterial-like"/>
</dbReference>
<name>A0A9X2J4M3_9GAMM</name>
<keyword evidence="7 9" id="KW-0648">Protein biosynthesis</keyword>
<dbReference type="Gene3D" id="3.30.56.50">
    <property type="entry name" value="Putative DNA-binding domain, N-terminal subdomain of bacterial translation initiation factor IF2"/>
    <property type="match status" value="1"/>
</dbReference>
<evidence type="ECO:0000256" key="11">
    <source>
        <dbReference type="RuleBase" id="RU000645"/>
    </source>
</evidence>
<dbReference type="InterPro" id="IPR023115">
    <property type="entry name" value="TIF_IF2_dom3"/>
</dbReference>
<dbReference type="Pfam" id="PF22042">
    <property type="entry name" value="EF-G_D2"/>
    <property type="match status" value="1"/>
</dbReference>
<evidence type="ECO:0000256" key="12">
    <source>
        <dbReference type="SAM" id="Coils"/>
    </source>
</evidence>
<dbReference type="Gene3D" id="3.40.50.10050">
    <property type="entry name" value="Translation initiation factor IF- 2, domain 3"/>
    <property type="match status" value="1"/>
</dbReference>
<dbReference type="InterPro" id="IPR009000">
    <property type="entry name" value="Transl_B-barrel_sf"/>
</dbReference>
<keyword evidence="4 9" id="KW-0963">Cytoplasm</keyword>
<dbReference type="InterPro" id="IPR015760">
    <property type="entry name" value="TIF_IF2"/>
</dbReference>
<keyword evidence="8 9" id="KW-0342">GTP-binding</keyword>
<dbReference type="InterPro" id="IPR044145">
    <property type="entry name" value="IF2_II"/>
</dbReference>
<keyword evidence="16" id="KW-1185">Reference proteome</keyword>
<comment type="similarity">
    <text evidence="2 9 10">Belongs to the TRAFAC class translation factor GTPase superfamily. Classic translation factor GTPase family. IF-2 subfamily.</text>
</comment>
<feature type="region of interest" description="G-domain" evidence="9">
    <location>
        <begin position="465"/>
        <end position="613"/>
    </location>
</feature>
<dbReference type="AlphaFoldDB" id="A0A9X2J4M3"/>
<dbReference type="GO" id="GO:0003924">
    <property type="term" value="F:GTPase activity"/>
    <property type="evidence" value="ECO:0007669"/>
    <property type="project" value="UniProtKB-UniRule"/>
</dbReference>
<feature type="domain" description="Tr-type G" evidence="14">
    <location>
        <begin position="462"/>
        <end position="631"/>
    </location>
</feature>
<keyword evidence="6 9" id="KW-0547">Nucleotide-binding</keyword>
<dbReference type="SUPFAM" id="SSF52156">
    <property type="entry name" value="Initiation factor IF2/eIF5b, domain 3"/>
    <property type="match status" value="1"/>
</dbReference>
<feature type="compositionally biased region" description="Basic and acidic residues" evidence="13">
    <location>
        <begin position="231"/>
        <end position="266"/>
    </location>
</feature>
<dbReference type="PROSITE" id="PS51722">
    <property type="entry name" value="G_TR_2"/>
    <property type="match status" value="1"/>
</dbReference>
<dbReference type="NCBIfam" id="TIGR00231">
    <property type="entry name" value="small_GTP"/>
    <property type="match status" value="1"/>
</dbReference>
<comment type="caution">
    <text evidence="15">The sequence shown here is derived from an EMBL/GenBank/DDBJ whole genome shotgun (WGS) entry which is preliminary data.</text>
</comment>
<dbReference type="PROSITE" id="PS01176">
    <property type="entry name" value="IF2"/>
    <property type="match status" value="1"/>
</dbReference>
<organism evidence="15 16">
    <name type="scientific">Microbulbifer okhotskensis</name>
    <dbReference type="NCBI Taxonomy" id="2926617"/>
    <lineage>
        <taxon>Bacteria</taxon>
        <taxon>Pseudomonadati</taxon>
        <taxon>Pseudomonadota</taxon>
        <taxon>Gammaproteobacteria</taxon>
        <taxon>Cellvibrionales</taxon>
        <taxon>Microbulbiferaceae</taxon>
        <taxon>Microbulbifer</taxon>
    </lineage>
</organism>
<feature type="coiled-coil region" evidence="12">
    <location>
        <begin position="121"/>
        <end position="187"/>
    </location>
</feature>